<evidence type="ECO:0000259" key="5">
    <source>
        <dbReference type="Pfam" id="PF21588"/>
    </source>
</evidence>
<accession>A0A210Q2Z5</accession>
<proteinExistence type="inferred from homology"/>
<keyword evidence="7" id="KW-1185">Reference proteome</keyword>
<comment type="pathway">
    <text evidence="1">Cofactor biosynthesis; tetrahydrobiopterin biosynthesis; tetrahydrobiopterin from 7,8-dihydroneopterin triphosphate: step 1/3.</text>
</comment>
<dbReference type="InterPro" id="IPR048979">
    <property type="entry name" value="AP5B1_middle"/>
</dbReference>
<dbReference type="UniPathway" id="UPA00849">
    <property type="reaction ID" value="UER00819"/>
</dbReference>
<reference evidence="6 7" key="1">
    <citation type="journal article" date="2017" name="Nat. Ecol. Evol.">
        <title>Scallop genome provides insights into evolution of bilaterian karyotype and development.</title>
        <authorList>
            <person name="Wang S."/>
            <person name="Zhang J."/>
            <person name="Jiao W."/>
            <person name="Li J."/>
            <person name="Xun X."/>
            <person name="Sun Y."/>
            <person name="Guo X."/>
            <person name="Huan P."/>
            <person name="Dong B."/>
            <person name="Zhang L."/>
            <person name="Hu X."/>
            <person name="Sun X."/>
            <person name="Wang J."/>
            <person name="Zhao C."/>
            <person name="Wang Y."/>
            <person name="Wang D."/>
            <person name="Huang X."/>
            <person name="Wang R."/>
            <person name="Lv J."/>
            <person name="Li Y."/>
            <person name="Zhang Z."/>
            <person name="Liu B."/>
            <person name="Lu W."/>
            <person name="Hui Y."/>
            <person name="Liang J."/>
            <person name="Zhou Z."/>
            <person name="Hou R."/>
            <person name="Li X."/>
            <person name="Liu Y."/>
            <person name="Li H."/>
            <person name="Ning X."/>
            <person name="Lin Y."/>
            <person name="Zhao L."/>
            <person name="Xing Q."/>
            <person name="Dou J."/>
            <person name="Li Y."/>
            <person name="Mao J."/>
            <person name="Guo H."/>
            <person name="Dou H."/>
            <person name="Li T."/>
            <person name="Mu C."/>
            <person name="Jiang W."/>
            <person name="Fu Q."/>
            <person name="Fu X."/>
            <person name="Miao Y."/>
            <person name="Liu J."/>
            <person name="Yu Q."/>
            <person name="Li R."/>
            <person name="Liao H."/>
            <person name="Li X."/>
            <person name="Kong Y."/>
            <person name="Jiang Z."/>
            <person name="Chourrout D."/>
            <person name="Li R."/>
            <person name="Bao Z."/>
        </authorList>
    </citation>
    <scope>NUCLEOTIDE SEQUENCE [LARGE SCALE GENOMIC DNA]</scope>
    <source>
        <strain evidence="6 7">PY_sf001</strain>
    </source>
</reference>
<evidence type="ECO:0000256" key="3">
    <source>
        <dbReference type="ARBA" id="ARBA00013100"/>
    </source>
</evidence>
<dbReference type="InterPro" id="IPR007115">
    <property type="entry name" value="6-PTP_synth/QueD"/>
</dbReference>
<organism evidence="6 7">
    <name type="scientific">Mizuhopecten yessoensis</name>
    <name type="common">Japanese scallop</name>
    <name type="synonym">Patinopecten yessoensis</name>
    <dbReference type="NCBI Taxonomy" id="6573"/>
    <lineage>
        <taxon>Eukaryota</taxon>
        <taxon>Metazoa</taxon>
        <taxon>Spiralia</taxon>
        <taxon>Lophotrochozoa</taxon>
        <taxon>Mollusca</taxon>
        <taxon>Bivalvia</taxon>
        <taxon>Autobranchia</taxon>
        <taxon>Pteriomorphia</taxon>
        <taxon>Pectinida</taxon>
        <taxon>Pectinoidea</taxon>
        <taxon>Pectinidae</taxon>
        <taxon>Mizuhopecten</taxon>
    </lineage>
</organism>
<comment type="similarity">
    <text evidence="2">Belongs to the PTPS family.</text>
</comment>
<evidence type="ECO:0000313" key="7">
    <source>
        <dbReference type="Proteomes" id="UP000242188"/>
    </source>
</evidence>
<evidence type="ECO:0000256" key="4">
    <source>
        <dbReference type="ARBA" id="ARBA00023007"/>
    </source>
</evidence>
<dbReference type="PANTHER" id="PTHR34033:SF1">
    <property type="entry name" value="AP-5 COMPLEX SUBUNIT BETA-1"/>
    <property type="match status" value="1"/>
</dbReference>
<gene>
    <name evidence="6" type="ORF">KP79_PYT15516</name>
</gene>
<dbReference type="GO" id="GO:0016197">
    <property type="term" value="P:endosomal transport"/>
    <property type="evidence" value="ECO:0007669"/>
    <property type="project" value="InterPro"/>
</dbReference>
<dbReference type="InterPro" id="IPR016024">
    <property type="entry name" value="ARM-type_fold"/>
</dbReference>
<dbReference type="GO" id="GO:0005765">
    <property type="term" value="C:lysosomal membrane"/>
    <property type="evidence" value="ECO:0007669"/>
    <property type="project" value="TreeGrafter"/>
</dbReference>
<dbReference type="InterPro" id="IPR022470">
    <property type="entry name" value="PTPS_Cys_AS"/>
</dbReference>
<dbReference type="Pfam" id="PF21588">
    <property type="entry name" value="AP5B1_middle"/>
    <property type="match status" value="1"/>
</dbReference>
<dbReference type="Proteomes" id="UP000242188">
    <property type="component" value="Unassembled WGS sequence"/>
</dbReference>
<dbReference type="SUPFAM" id="SSF48371">
    <property type="entry name" value="ARM repeat"/>
    <property type="match status" value="1"/>
</dbReference>
<dbReference type="PROSITE" id="PS00987">
    <property type="entry name" value="PTPS_1"/>
    <property type="match status" value="1"/>
</dbReference>
<evidence type="ECO:0000256" key="1">
    <source>
        <dbReference type="ARBA" id="ARBA00005126"/>
    </source>
</evidence>
<dbReference type="PANTHER" id="PTHR34033">
    <property type="entry name" value="AP-5 COMPLEX SUBUNIT BETA-1"/>
    <property type="match status" value="1"/>
</dbReference>
<dbReference type="AlphaFoldDB" id="A0A210Q2Z5"/>
<dbReference type="GO" id="GO:0030119">
    <property type="term" value="C:AP-type membrane coat adaptor complex"/>
    <property type="evidence" value="ECO:0007669"/>
    <property type="project" value="TreeGrafter"/>
</dbReference>
<protein>
    <recommendedName>
        <fullName evidence="3">6-pyruvoyltetrahydropterin synthase</fullName>
        <ecNumber evidence="3">4.2.3.12</ecNumber>
    </recommendedName>
</protein>
<keyword evidence="4" id="KW-0783">Tetrahydrobiopterin biosynthesis</keyword>
<name>A0A210Q2Z5_MIZYE</name>
<dbReference type="InterPro" id="IPR038741">
    <property type="entry name" value="AP5B1"/>
</dbReference>
<dbReference type="GO" id="GO:0006729">
    <property type="term" value="P:tetrahydrobiopterin biosynthetic process"/>
    <property type="evidence" value="ECO:0007669"/>
    <property type="project" value="UniProtKB-UniPathway"/>
</dbReference>
<dbReference type="GO" id="GO:0003874">
    <property type="term" value="F:6-pyruvoyltetrahydropterin synthase activity"/>
    <property type="evidence" value="ECO:0007669"/>
    <property type="project" value="UniProtKB-EC"/>
</dbReference>
<feature type="domain" description="AP5B1 middle" evidence="5">
    <location>
        <begin position="223"/>
        <end position="595"/>
    </location>
</feature>
<dbReference type="SUPFAM" id="SSF55620">
    <property type="entry name" value="Tetrahydrobiopterin biosynthesis enzymes-like"/>
    <property type="match status" value="1"/>
</dbReference>
<dbReference type="InterPro" id="IPR038418">
    <property type="entry name" value="6-PTP_synth/QueD_sf"/>
</dbReference>
<sequence>MSGLVDWERRLLTIRANIATGNIEKLFGEEYIVIDLLKVLYEDSLDASSKVELLVLLESYGGYGGIQSSSVDQIIASLLDVFHQYSGRTEGQSLFLEQLLLTITTLLVQYDQLDGDIFKRSFEAILNVATSPSNVADTKRLRSCACQCLIQFEEWLPGCLWKEKETLRKILKLERSDVYQDYLLLVVKVVEHAICNRSNGNGSPGVNSANGNKLDRQFSSEPQEMRQMVSMVMENVAVLTPSGLWHIVLSLVNFIHNLPEMSAMIFKPLMLHHMATMDISTLHLVLYLQREFEKEVLTEGEEKQLIQRLLTSISHPSLSPAHRLFVCHWTRHHSLSCDEGTYLLPTVMAERYRLCFFPSVFDPPDCQLAKLCLFNLCFPPLPEEPSGVAAALLLGSVGYLHKLVWHTGSDRVAVVLFRALFHMYQRHCSKSFSQDINRFLRGLISGFPYFIPHALDFIECLRNTTPDSPVYTEILSLLHHQVVTTPEDQAAAYFYFYLQVMKSASLRTEIEPKSTVKFLSYLAEHSIMIDDGSWLLGNGILSVIQNLLVCHGTEDLYLAVGDLLFYMMTYYRDMDVRDKSLFLYALLTSSTDEKIRGLLRTMSRAQSVHEALSTILPGALDKNKGQIIVLDMPIFSLDRTDMTAEIDKTASAEEQSEADGTVEDYIQRLQKCSSFLTASYSLSLTNDKLEKVLAVTVHIDTEDTLEKVKDIHISRLEKKESHLVTLAISPRKPLPCHCHVWIEFLDGKQTYKCQTEAVTLTLEDFLLPLQTDLSGGGASDLFDLIWQWCTNNNDQDDGNIPGIESVKVLHMSLSEFTERTNQKLHRYKVSDTDNTGIDIRTQLSDEENRKIFGKCNNPYGHGHNYSVEVILRGPVDPVTGMVMNLTDLKKFMNNHKSVEIHNFVSGSFHLVHASYDHFSAALALVKELD</sequence>
<dbReference type="OrthoDB" id="646197at2759"/>
<evidence type="ECO:0000256" key="2">
    <source>
        <dbReference type="ARBA" id="ARBA00009164"/>
    </source>
</evidence>
<dbReference type="EC" id="4.2.3.12" evidence="3"/>
<dbReference type="Gene3D" id="3.30.479.10">
    <property type="entry name" value="6-pyruvoyl tetrahydropterin synthase/QueD"/>
    <property type="match status" value="1"/>
</dbReference>
<dbReference type="Pfam" id="PF01242">
    <property type="entry name" value="PTPS"/>
    <property type="match status" value="1"/>
</dbReference>
<comment type="caution">
    <text evidence="6">The sequence shown here is derived from an EMBL/GenBank/DDBJ whole genome shotgun (WGS) entry which is preliminary data.</text>
</comment>
<evidence type="ECO:0000313" key="6">
    <source>
        <dbReference type="EMBL" id="OWF43107.1"/>
    </source>
</evidence>
<dbReference type="EMBL" id="NEDP02005166">
    <property type="protein sequence ID" value="OWF43107.1"/>
    <property type="molecule type" value="Genomic_DNA"/>
</dbReference>